<gene>
    <name evidence="2" type="ORF">VC82_2485</name>
</gene>
<accession>A0A0D5YV14</accession>
<dbReference type="SUPFAM" id="SSF55729">
    <property type="entry name" value="Acyl-CoA N-acyltransferases (Nat)"/>
    <property type="match status" value="1"/>
</dbReference>
<organism evidence="2 3">
    <name type="scientific">Flagellimonas lutaonensis</name>
    <dbReference type="NCBI Taxonomy" id="516051"/>
    <lineage>
        <taxon>Bacteria</taxon>
        <taxon>Pseudomonadati</taxon>
        <taxon>Bacteroidota</taxon>
        <taxon>Flavobacteriia</taxon>
        <taxon>Flavobacteriales</taxon>
        <taxon>Flavobacteriaceae</taxon>
        <taxon>Flagellimonas</taxon>
    </lineage>
</organism>
<protein>
    <submittedName>
        <fullName evidence="2">Cellulose biosynthesis protein</fullName>
    </submittedName>
</protein>
<evidence type="ECO:0000313" key="2">
    <source>
        <dbReference type="EMBL" id="AKA36060.1"/>
    </source>
</evidence>
<dbReference type="Proteomes" id="UP000032726">
    <property type="component" value="Chromosome"/>
</dbReference>
<dbReference type="RefSeq" id="WP_084598226.1">
    <property type="nucleotide sequence ID" value="NZ_CP011071.1"/>
</dbReference>
<evidence type="ECO:0000259" key="1">
    <source>
        <dbReference type="Pfam" id="PF13480"/>
    </source>
</evidence>
<sequence length="395" mass="46487">MGTPSIIALDFFGAAMENGEIPSIIQSIGYFGKTIQNDNISHSTEKVINCYSLRLVPEYMQLQIVSERLLATQVVKQFNWGYSIHLDNIASIDEYLKRQFKSKYRSIIRRYVNRLEHCFPIKYKLFYGEIDEKTYRFIMGSLHQMIIARFGQRKETHKEFHRWETLVNETRPKILNKQASLFVIYDGEHPIQISLNYHFDKILFSAISSYDINYAKFGLGHVEIYKQLQWCIENDHCVYEMGVGGMDYKRRWSNNIYQYQHHIVYRKNKPLTRLLANIEIVRISAKEYLKSKNVNELVYKLKDFIIKKKNDRGHSPQKVSITEVDVSVSITGYHTLELPKSKNHFLKKYMCDFLYSKVEQYSDVAILQSKKNQNIYLFKGKSNAQQLVFGNKKGA</sequence>
<dbReference type="AlphaFoldDB" id="A0A0D5YV14"/>
<dbReference type="EMBL" id="CP011071">
    <property type="protein sequence ID" value="AKA36060.1"/>
    <property type="molecule type" value="Genomic_DNA"/>
</dbReference>
<name>A0A0D5YV14_9FLAO</name>
<dbReference type="OrthoDB" id="1099770at2"/>
<dbReference type="Pfam" id="PF13480">
    <property type="entry name" value="Acetyltransf_6"/>
    <property type="match status" value="1"/>
</dbReference>
<proteinExistence type="predicted"/>
<dbReference type="KEGG" id="mlt:VC82_2485"/>
<dbReference type="InterPro" id="IPR038740">
    <property type="entry name" value="BioF2-like_GNAT_dom"/>
</dbReference>
<feature type="domain" description="BioF2-like acetyltransferase" evidence="1">
    <location>
        <begin position="102"/>
        <end position="250"/>
    </location>
</feature>
<evidence type="ECO:0000313" key="3">
    <source>
        <dbReference type="Proteomes" id="UP000032726"/>
    </source>
</evidence>
<keyword evidence="3" id="KW-1185">Reference proteome</keyword>
<dbReference type="PATRIC" id="fig|516051.4.peg.2550"/>
<dbReference type="InterPro" id="IPR016181">
    <property type="entry name" value="Acyl_CoA_acyltransferase"/>
</dbReference>
<dbReference type="STRING" id="516051.VC82_2485"/>
<reference evidence="2 3" key="1">
    <citation type="submission" date="2015-03" db="EMBL/GenBank/DDBJ databases">
        <title>Complete genome sequence of Muricauda lutaonensis CC-HSB-11T, isolated from a coastal hot spring.</title>
        <authorList>
            <person name="Kim K.M."/>
        </authorList>
    </citation>
    <scope>NUCLEOTIDE SEQUENCE [LARGE SCALE GENOMIC DNA]</scope>
    <source>
        <strain evidence="2 3">CC-HSB-11</strain>
    </source>
</reference>
<dbReference type="HOGENOM" id="CLU_054565_0_0_10"/>